<gene>
    <name evidence="6" type="ORF">PPACK8108_LOCUS11127</name>
</gene>
<evidence type="ECO:0000256" key="1">
    <source>
        <dbReference type="ARBA" id="ARBA00023117"/>
    </source>
</evidence>
<evidence type="ECO:0000259" key="5">
    <source>
        <dbReference type="PROSITE" id="PS51525"/>
    </source>
</evidence>
<dbReference type="InterPro" id="IPR036427">
    <property type="entry name" value="Bromodomain-like_sf"/>
</dbReference>
<sequence length="473" mass="52584">MTDSEPIIPGYPGSNMSKDQQRFAISVIKQLKRHRLAAPFVSPVDIVALNIPDYLLVIKNPMDLGTIETRLGKGAPCFYRSVEQFAADVQLIFTNCYTYNGSPESSQYSRMALDLSIQFETQMKKMPSDEPGPLASSSRSPSLAKPLPKTTALSTAESISSPAISAKRKLESPADLHSQTYGQDTPTVTVKHIPNTKAELKFCKEVLRELNKKIYEKSVWPFYEPVDIVKLNIPDYPKIIKKPMDLSTMKQKLDGGEYSSAEAFADDFRLMLNNCFAFNPAGHPINSCGRQLESLFEAKWAERPPELIEVPVSQPEPSPPQSEAIEDIEGSNGANSNKARTAAGARRKSTGQVSGAAKRQLQPHEQLIERQNEHRQQINQQKMMAASLDGSSTTVTLQKAKAASVDDYFVKIDYEQKKDLATQIQNAVEPMQSDAINLIRNSRPDLVSADGEEIELDIDALDDRTLYQLYQLV</sequence>
<dbReference type="GO" id="GO:0005634">
    <property type="term" value="C:nucleus"/>
    <property type="evidence" value="ECO:0007669"/>
    <property type="project" value="TreeGrafter"/>
</dbReference>
<feature type="compositionally biased region" description="Polar residues" evidence="3">
    <location>
        <begin position="151"/>
        <end position="163"/>
    </location>
</feature>
<evidence type="ECO:0000313" key="7">
    <source>
        <dbReference type="Proteomes" id="UP001153365"/>
    </source>
</evidence>
<organism evidence="6 7">
    <name type="scientific">Phakopsora pachyrhizi</name>
    <name type="common">Asian soybean rust disease fungus</name>
    <dbReference type="NCBI Taxonomy" id="170000"/>
    <lineage>
        <taxon>Eukaryota</taxon>
        <taxon>Fungi</taxon>
        <taxon>Dikarya</taxon>
        <taxon>Basidiomycota</taxon>
        <taxon>Pucciniomycotina</taxon>
        <taxon>Pucciniomycetes</taxon>
        <taxon>Pucciniales</taxon>
        <taxon>Phakopsoraceae</taxon>
        <taxon>Phakopsora</taxon>
    </lineage>
</organism>
<dbReference type="Gene3D" id="1.20.920.10">
    <property type="entry name" value="Bromodomain-like"/>
    <property type="match status" value="2"/>
</dbReference>
<comment type="caution">
    <text evidence="6">The sequence shown here is derived from an EMBL/GenBank/DDBJ whole genome shotgun (WGS) entry which is preliminary data.</text>
</comment>
<dbReference type="Pfam" id="PF17035">
    <property type="entry name" value="BET"/>
    <property type="match status" value="1"/>
</dbReference>
<dbReference type="GO" id="GO:0006355">
    <property type="term" value="P:regulation of DNA-templated transcription"/>
    <property type="evidence" value="ECO:0007669"/>
    <property type="project" value="TreeGrafter"/>
</dbReference>
<feature type="domain" description="Bromo" evidence="4">
    <location>
        <begin position="214"/>
        <end position="286"/>
    </location>
</feature>
<dbReference type="EMBL" id="CALTRL010002562">
    <property type="protein sequence ID" value="CAH7676027.1"/>
    <property type="molecule type" value="Genomic_DNA"/>
</dbReference>
<dbReference type="InterPro" id="IPR038336">
    <property type="entry name" value="NET_sf"/>
</dbReference>
<dbReference type="InterPro" id="IPR050935">
    <property type="entry name" value="Bromo_chromatin_reader"/>
</dbReference>
<dbReference type="PANTHER" id="PTHR22880:SF225">
    <property type="entry name" value="BROMODOMAIN-CONTAINING PROTEIN BET-1-RELATED"/>
    <property type="match status" value="1"/>
</dbReference>
<dbReference type="Gene3D" id="1.20.1270.220">
    <property type="match status" value="1"/>
</dbReference>
<evidence type="ECO:0000313" key="6">
    <source>
        <dbReference type="EMBL" id="CAH7676027.1"/>
    </source>
</evidence>
<dbReference type="InterPro" id="IPR001487">
    <property type="entry name" value="Bromodomain"/>
</dbReference>
<feature type="non-terminal residue" evidence="6">
    <location>
        <position position="473"/>
    </location>
</feature>
<dbReference type="PRINTS" id="PR00503">
    <property type="entry name" value="BROMODOMAIN"/>
</dbReference>
<dbReference type="SUPFAM" id="SSF47370">
    <property type="entry name" value="Bromodomain"/>
    <property type="match status" value="2"/>
</dbReference>
<dbReference type="GO" id="GO:0000785">
    <property type="term" value="C:chromatin"/>
    <property type="evidence" value="ECO:0007669"/>
    <property type="project" value="TreeGrafter"/>
</dbReference>
<dbReference type="Pfam" id="PF00439">
    <property type="entry name" value="Bromodomain"/>
    <property type="match status" value="2"/>
</dbReference>
<dbReference type="PANTHER" id="PTHR22880">
    <property type="entry name" value="FALZ-RELATED BROMODOMAIN-CONTAINING PROTEINS"/>
    <property type="match status" value="1"/>
</dbReference>
<keyword evidence="7" id="KW-1185">Reference proteome</keyword>
<feature type="region of interest" description="Disordered" evidence="3">
    <location>
        <begin position="309"/>
        <end position="362"/>
    </location>
</feature>
<feature type="domain" description="Bromo" evidence="4">
    <location>
        <begin position="32"/>
        <end position="107"/>
    </location>
</feature>
<accession>A0AAV0B1G3</accession>
<dbReference type="SMART" id="SM00297">
    <property type="entry name" value="BROMO"/>
    <property type="match status" value="2"/>
</dbReference>
<proteinExistence type="predicted"/>
<feature type="domain" description="NET" evidence="5">
    <location>
        <begin position="402"/>
        <end position="473"/>
    </location>
</feature>
<name>A0AAV0B1G3_PHAPC</name>
<feature type="compositionally biased region" description="Polar residues" evidence="3">
    <location>
        <begin position="177"/>
        <end position="187"/>
    </location>
</feature>
<feature type="compositionally biased region" description="Low complexity" evidence="3">
    <location>
        <begin position="131"/>
        <end position="149"/>
    </location>
</feature>
<dbReference type="PROSITE" id="PS51525">
    <property type="entry name" value="NET"/>
    <property type="match status" value="1"/>
</dbReference>
<dbReference type="InterPro" id="IPR027353">
    <property type="entry name" value="NET_dom"/>
</dbReference>
<dbReference type="Proteomes" id="UP001153365">
    <property type="component" value="Unassembled WGS sequence"/>
</dbReference>
<reference evidence="6" key="1">
    <citation type="submission" date="2022-06" db="EMBL/GenBank/DDBJ databases">
        <authorList>
            <consortium name="SYNGENTA / RWTH Aachen University"/>
        </authorList>
    </citation>
    <scope>NUCLEOTIDE SEQUENCE</scope>
</reference>
<protein>
    <submittedName>
        <fullName evidence="6">Bromodomain-containing protein</fullName>
    </submittedName>
</protein>
<dbReference type="GO" id="GO:0006338">
    <property type="term" value="P:chromatin remodeling"/>
    <property type="evidence" value="ECO:0007669"/>
    <property type="project" value="TreeGrafter"/>
</dbReference>
<keyword evidence="1 2" id="KW-0103">Bromodomain</keyword>
<evidence type="ECO:0000259" key="4">
    <source>
        <dbReference type="PROSITE" id="PS50014"/>
    </source>
</evidence>
<dbReference type="AlphaFoldDB" id="A0AAV0B1G3"/>
<evidence type="ECO:0000256" key="3">
    <source>
        <dbReference type="SAM" id="MobiDB-lite"/>
    </source>
</evidence>
<dbReference type="PROSITE" id="PS50014">
    <property type="entry name" value="BROMODOMAIN_2"/>
    <property type="match status" value="2"/>
</dbReference>
<evidence type="ECO:0000256" key="2">
    <source>
        <dbReference type="PROSITE-ProRule" id="PRU00035"/>
    </source>
</evidence>
<feature type="region of interest" description="Disordered" evidence="3">
    <location>
        <begin position="124"/>
        <end position="187"/>
    </location>
</feature>